<keyword evidence="2" id="KW-0104">Cadmium</keyword>
<evidence type="ECO:0000259" key="3">
    <source>
        <dbReference type="PROSITE" id="PS51443"/>
    </source>
</evidence>
<protein>
    <recommendedName>
        <fullName evidence="1">glutathione gamma-glutamylcysteinyltransferase</fullName>
        <ecNumber evidence="1">2.3.2.15</ecNumber>
    </recommendedName>
</protein>
<dbReference type="SUPFAM" id="SSF54001">
    <property type="entry name" value="Cysteine proteinases"/>
    <property type="match status" value="1"/>
</dbReference>
<feature type="domain" description="Peptidase C83" evidence="3">
    <location>
        <begin position="7"/>
        <end position="251"/>
    </location>
</feature>
<dbReference type="Gene3D" id="3.90.70.30">
    <property type="entry name" value="Phytochelatin synthase, N-terminal domain"/>
    <property type="match status" value="1"/>
</dbReference>
<evidence type="ECO:0000256" key="1">
    <source>
        <dbReference type="ARBA" id="ARBA00012468"/>
    </source>
</evidence>
<dbReference type="GO" id="GO:0010038">
    <property type="term" value="P:response to metal ion"/>
    <property type="evidence" value="ECO:0007669"/>
    <property type="project" value="InterPro"/>
</dbReference>
<proteinExistence type="predicted"/>
<keyword evidence="5" id="KW-1185">Reference proteome</keyword>
<evidence type="ECO:0000313" key="5">
    <source>
        <dbReference type="Proteomes" id="UP000198870"/>
    </source>
</evidence>
<dbReference type="GO" id="GO:0016756">
    <property type="term" value="F:glutathione gamma-glutamylcysteinyltransferase activity"/>
    <property type="evidence" value="ECO:0007669"/>
    <property type="project" value="UniProtKB-EC"/>
</dbReference>
<dbReference type="InterPro" id="IPR038156">
    <property type="entry name" value="PCS_N_sf"/>
</dbReference>
<dbReference type="GO" id="GO:0046938">
    <property type="term" value="P:phytochelatin biosynthetic process"/>
    <property type="evidence" value="ECO:0007669"/>
    <property type="project" value="InterPro"/>
</dbReference>
<evidence type="ECO:0000313" key="4">
    <source>
        <dbReference type="EMBL" id="SCY55036.1"/>
    </source>
</evidence>
<evidence type="ECO:0000256" key="2">
    <source>
        <dbReference type="ARBA" id="ARBA00022539"/>
    </source>
</evidence>
<dbReference type="EC" id="2.3.2.15" evidence="1"/>
<dbReference type="GO" id="GO:0046872">
    <property type="term" value="F:metal ion binding"/>
    <property type="evidence" value="ECO:0007669"/>
    <property type="project" value="InterPro"/>
</dbReference>
<sequence>MNPIFFTLFRHALRSLLRLRVFFLRIRKKGPHGEAPHHLSPTELKALGDKDARFTRLLATRTPQVTESSCSAAAVACVLNAMGPGERPRVENQMDLLETIRAGRWKERLSPEGWEGRRGLPLEVLGEVVPAALTYHGIHALTEVVPFYPEETLETRMARAGTLLDRFANTPGLYLIAHFDQGAFLPVLTIPHISPVGRWNPEAQTVLMLDVDPDQPTPYEVSLARFADGIASDYGGLLKPYGYSHGGLVVITAE</sequence>
<accession>A0A1G5GU23</accession>
<dbReference type="InterPro" id="IPR038765">
    <property type="entry name" value="Papain-like_cys_pep_sf"/>
</dbReference>
<dbReference type="STRING" id="419481.SAMN05216233_111137"/>
<dbReference type="PROSITE" id="PS51443">
    <property type="entry name" value="PCS"/>
    <property type="match status" value="1"/>
</dbReference>
<dbReference type="OrthoDB" id="8560621at2"/>
<reference evidence="4 5" key="1">
    <citation type="submission" date="2016-10" db="EMBL/GenBank/DDBJ databases">
        <authorList>
            <person name="de Groot N.N."/>
        </authorList>
    </citation>
    <scope>NUCLEOTIDE SEQUENCE [LARGE SCALE GENOMIC DNA]</scope>
    <source>
        <strain evidence="4 5">AA1</strain>
    </source>
</reference>
<dbReference type="InterPro" id="IPR007719">
    <property type="entry name" value="PCS_N"/>
</dbReference>
<organism evidence="4 5">
    <name type="scientific">Desulfoluna spongiiphila</name>
    <dbReference type="NCBI Taxonomy" id="419481"/>
    <lineage>
        <taxon>Bacteria</taxon>
        <taxon>Pseudomonadati</taxon>
        <taxon>Thermodesulfobacteriota</taxon>
        <taxon>Desulfobacteria</taxon>
        <taxon>Desulfobacterales</taxon>
        <taxon>Desulfolunaceae</taxon>
        <taxon>Desulfoluna</taxon>
    </lineage>
</organism>
<dbReference type="AlphaFoldDB" id="A0A1G5GU23"/>
<dbReference type="RefSeq" id="WP_092211719.1">
    <property type="nucleotide sequence ID" value="NZ_FMUX01000011.1"/>
</dbReference>
<gene>
    <name evidence="4" type="ORF">SAMN05216233_111137</name>
</gene>
<dbReference type="EMBL" id="FMUX01000011">
    <property type="protein sequence ID" value="SCY55036.1"/>
    <property type="molecule type" value="Genomic_DNA"/>
</dbReference>
<name>A0A1G5GU23_9BACT</name>
<dbReference type="Proteomes" id="UP000198870">
    <property type="component" value="Unassembled WGS sequence"/>
</dbReference>